<dbReference type="InterPro" id="IPR007278">
    <property type="entry name" value="DUF397"/>
</dbReference>
<dbReference type="EMBL" id="SRRT01000013">
    <property type="protein sequence ID" value="TGN72271.1"/>
    <property type="molecule type" value="Genomic_DNA"/>
</dbReference>
<dbReference type="Pfam" id="PF04149">
    <property type="entry name" value="DUF397"/>
    <property type="match status" value="1"/>
</dbReference>
<dbReference type="Proteomes" id="UP000298159">
    <property type="component" value="Unassembled WGS sequence"/>
</dbReference>
<proteinExistence type="predicted"/>
<evidence type="ECO:0000256" key="1">
    <source>
        <dbReference type="SAM" id="MobiDB-lite"/>
    </source>
</evidence>
<sequence>MAHRDDDAQTGDWFTSSYSDNQGGQCVEARRMGAGATGKMAVRDSKDPGGAVFEFDRTTWMNFLDAMKGEPSP</sequence>
<feature type="compositionally biased region" description="Polar residues" evidence="1">
    <location>
        <begin position="12"/>
        <end position="23"/>
    </location>
</feature>
<reference evidence="3 4" key="1">
    <citation type="submission" date="2019-04" db="EMBL/GenBank/DDBJ databases">
        <title>Streptomyces sp. nov. Bv016 isolated from bark of Buahinia variegata.</title>
        <authorList>
            <person name="Kanchanasin P."/>
            <person name="Tanasupawat S."/>
            <person name="Yuki M."/>
            <person name="Kudo T."/>
        </authorList>
    </citation>
    <scope>NUCLEOTIDE SEQUENCE [LARGE SCALE GENOMIC DNA]</scope>
    <source>
        <strain evidence="3 4">Bv016</strain>
    </source>
</reference>
<organism evidence="3 4">
    <name type="scientific">Streptomyces bauhiniae</name>
    <dbReference type="NCBI Taxonomy" id="2340725"/>
    <lineage>
        <taxon>Bacteria</taxon>
        <taxon>Bacillati</taxon>
        <taxon>Actinomycetota</taxon>
        <taxon>Actinomycetes</taxon>
        <taxon>Kitasatosporales</taxon>
        <taxon>Streptomycetaceae</taxon>
        <taxon>Streptomyces</taxon>
    </lineage>
</organism>
<dbReference type="RefSeq" id="WP_135788917.1">
    <property type="nucleotide sequence ID" value="NZ_SRRT01000013.1"/>
</dbReference>
<feature type="region of interest" description="Disordered" evidence="1">
    <location>
        <begin position="1"/>
        <end position="23"/>
    </location>
</feature>
<evidence type="ECO:0000259" key="2">
    <source>
        <dbReference type="Pfam" id="PF04149"/>
    </source>
</evidence>
<evidence type="ECO:0000313" key="4">
    <source>
        <dbReference type="Proteomes" id="UP000298159"/>
    </source>
</evidence>
<name>A0A4Z1CUA2_9ACTN</name>
<accession>A0A4Z1CUA2</accession>
<feature type="domain" description="DUF397" evidence="2">
    <location>
        <begin position="12"/>
        <end position="68"/>
    </location>
</feature>
<protein>
    <submittedName>
        <fullName evidence="3">DUF397 domain-containing protein</fullName>
    </submittedName>
</protein>
<keyword evidence="4" id="KW-1185">Reference proteome</keyword>
<dbReference type="AlphaFoldDB" id="A0A4Z1CUA2"/>
<gene>
    <name evidence="3" type="ORF">E5083_30540</name>
</gene>
<evidence type="ECO:0000313" key="3">
    <source>
        <dbReference type="EMBL" id="TGN72271.1"/>
    </source>
</evidence>
<dbReference type="GeneID" id="95451912"/>
<comment type="caution">
    <text evidence="3">The sequence shown here is derived from an EMBL/GenBank/DDBJ whole genome shotgun (WGS) entry which is preliminary data.</text>
</comment>